<sequence>MIGFPTNEEPIMIKLIFAFAAAWVFTGCTAAPIKETSMQRKYDGTISLLPQTSATVAPDATLRFDRVDDSRCPPNVVCITAGKIVYHFTLIFPVGVEPFMLEPAAPAYTSTQQPDLIISLATDPPAPLPTNVPPGPPQAVILNVSHPPAESR</sequence>
<reference evidence="2" key="1">
    <citation type="submission" date="2017-10" db="EMBL/GenBank/DDBJ databases">
        <title>Massilia psychrophilum sp. nov., a novel purple-pigmented bacterium isolated from Tianshan glacier, Xinjiang Municipality, China.</title>
        <authorList>
            <person name="Wang H."/>
        </authorList>
    </citation>
    <scope>NUCLEOTIDE SEQUENCE [LARGE SCALE GENOMIC DNA]</scope>
    <source>
        <strain evidence="2">B2</strain>
    </source>
</reference>
<accession>A0A2D2DHI2</accession>
<gene>
    <name evidence="2" type="ORF">CR152_07875</name>
</gene>
<protein>
    <submittedName>
        <fullName evidence="2">Uncharacterized protein</fullName>
    </submittedName>
</protein>
<evidence type="ECO:0000313" key="2">
    <source>
        <dbReference type="EMBL" id="ATQ74438.1"/>
    </source>
</evidence>
<name>A0A2D2DHI2_9BURK</name>
<dbReference type="AlphaFoldDB" id="A0A2D2DHI2"/>
<proteinExistence type="predicted"/>
<feature type="region of interest" description="Disordered" evidence="1">
    <location>
        <begin position="123"/>
        <end position="152"/>
    </location>
</feature>
<keyword evidence="3" id="KW-1185">Reference proteome</keyword>
<organism evidence="2 3">
    <name type="scientific">Massilia violaceinigra</name>
    <dbReference type="NCBI Taxonomy" id="2045208"/>
    <lineage>
        <taxon>Bacteria</taxon>
        <taxon>Pseudomonadati</taxon>
        <taxon>Pseudomonadota</taxon>
        <taxon>Betaproteobacteria</taxon>
        <taxon>Burkholderiales</taxon>
        <taxon>Oxalobacteraceae</taxon>
        <taxon>Telluria group</taxon>
        <taxon>Massilia</taxon>
    </lineage>
</organism>
<dbReference type="KEGG" id="mass:CR152_07875"/>
<evidence type="ECO:0000313" key="3">
    <source>
        <dbReference type="Proteomes" id="UP000229897"/>
    </source>
</evidence>
<evidence type="ECO:0000256" key="1">
    <source>
        <dbReference type="SAM" id="MobiDB-lite"/>
    </source>
</evidence>
<dbReference type="Proteomes" id="UP000229897">
    <property type="component" value="Chromosome"/>
</dbReference>
<feature type="compositionally biased region" description="Pro residues" evidence="1">
    <location>
        <begin position="124"/>
        <end position="137"/>
    </location>
</feature>
<dbReference type="EMBL" id="CP024608">
    <property type="protein sequence ID" value="ATQ74438.1"/>
    <property type="molecule type" value="Genomic_DNA"/>
</dbReference>